<gene>
    <name evidence="1" type="ORF">TMPK1_02860</name>
</gene>
<evidence type="ECO:0000313" key="1">
    <source>
        <dbReference type="EMBL" id="GIL38049.1"/>
    </source>
</evidence>
<accession>A0A8S8X930</accession>
<name>A0A8S8X930_9PROT</name>
<proteinExistence type="predicted"/>
<sequence length="47" mass="5385">MARRSFGEFNVDEIILELGTVSEETQGTFPGWFGDPDPDRIMTYFPD</sequence>
<comment type="caution">
    <text evidence="1">The sequence shown here is derived from an EMBL/GenBank/DDBJ whole genome shotgun (WGS) entry which is preliminary data.</text>
</comment>
<evidence type="ECO:0000313" key="2">
    <source>
        <dbReference type="Proteomes" id="UP000681075"/>
    </source>
</evidence>
<protein>
    <submittedName>
        <fullName evidence="1">Uncharacterized protein</fullName>
    </submittedName>
</protein>
<dbReference type="AlphaFoldDB" id="A0A8S8X930"/>
<dbReference type="Proteomes" id="UP000681075">
    <property type="component" value="Unassembled WGS sequence"/>
</dbReference>
<keyword evidence="2" id="KW-1185">Reference proteome</keyword>
<dbReference type="EMBL" id="BOPV01000001">
    <property type="protein sequence ID" value="GIL38049.1"/>
    <property type="molecule type" value="Genomic_DNA"/>
</dbReference>
<reference evidence="1" key="1">
    <citation type="submission" date="2021-02" db="EMBL/GenBank/DDBJ databases">
        <title>Genome sequence of Rhodospirillales sp. strain TMPK1 isolated from soil.</title>
        <authorList>
            <person name="Nakai R."/>
            <person name="Kusada H."/>
            <person name="Tamaki H."/>
        </authorList>
    </citation>
    <scope>NUCLEOTIDE SEQUENCE</scope>
    <source>
        <strain evidence="1">TMPK1</strain>
    </source>
</reference>
<organism evidence="1 2">
    <name type="scientific">Roseiterribacter gracilis</name>
    <dbReference type="NCBI Taxonomy" id="2812848"/>
    <lineage>
        <taxon>Bacteria</taxon>
        <taxon>Pseudomonadati</taxon>
        <taxon>Pseudomonadota</taxon>
        <taxon>Alphaproteobacteria</taxon>
        <taxon>Rhodospirillales</taxon>
        <taxon>Roseiterribacteraceae</taxon>
        <taxon>Roseiterribacter</taxon>
    </lineage>
</organism>